<dbReference type="RefSeq" id="WP_407049507.1">
    <property type="nucleotide sequence ID" value="NZ_CP158568.1"/>
</dbReference>
<feature type="domain" description="ABC3 transporter permease C-terminal" evidence="7">
    <location>
        <begin position="168"/>
        <end position="292"/>
    </location>
</feature>
<keyword evidence="3 6" id="KW-0812">Transmembrane</keyword>
<evidence type="ECO:0000256" key="1">
    <source>
        <dbReference type="ARBA" id="ARBA00004651"/>
    </source>
</evidence>
<comment type="subcellular location">
    <subcellularLocation>
        <location evidence="1">Cell membrane</location>
        <topology evidence="1">Multi-pass membrane protein</topology>
    </subcellularLocation>
</comment>
<organism evidence="8">
    <name type="scientific">Methyloraptor flagellatus</name>
    <dbReference type="NCBI Taxonomy" id="3162530"/>
    <lineage>
        <taxon>Bacteria</taxon>
        <taxon>Pseudomonadati</taxon>
        <taxon>Pseudomonadota</taxon>
        <taxon>Alphaproteobacteria</taxon>
        <taxon>Hyphomicrobiales</taxon>
        <taxon>Ancalomicrobiaceae</taxon>
        <taxon>Methyloraptor</taxon>
    </lineage>
</organism>
<dbReference type="GO" id="GO:0032153">
    <property type="term" value="C:cell division site"/>
    <property type="evidence" value="ECO:0007669"/>
    <property type="project" value="TreeGrafter"/>
</dbReference>
<dbReference type="GO" id="GO:0005886">
    <property type="term" value="C:plasma membrane"/>
    <property type="evidence" value="ECO:0007669"/>
    <property type="project" value="UniProtKB-SubCell"/>
</dbReference>
<dbReference type="Pfam" id="PF02687">
    <property type="entry name" value="FtsX"/>
    <property type="match status" value="1"/>
</dbReference>
<accession>A0AAU7XCK0</accession>
<dbReference type="GO" id="GO:0051301">
    <property type="term" value="P:cell division"/>
    <property type="evidence" value="ECO:0007669"/>
    <property type="project" value="InterPro"/>
</dbReference>
<gene>
    <name evidence="8" type="ORF">ABS361_20765</name>
</gene>
<reference evidence="8" key="1">
    <citation type="submission" date="2024-06" db="EMBL/GenBank/DDBJ databases">
        <title>Methylostella associata gen. nov., sp. nov., a novel Ancalomicrobiaceae-affiliated facultatively methylotrophic bacteria that feed on methanotrophs of the genus Methylococcus.</title>
        <authorList>
            <person name="Saltykova V."/>
            <person name="Danilova O.V."/>
            <person name="Oshkin I.Y."/>
            <person name="Belova S.E."/>
            <person name="Pimenov N.V."/>
            <person name="Dedysh S.N."/>
        </authorList>
    </citation>
    <scope>NUCLEOTIDE SEQUENCE</scope>
    <source>
        <strain evidence="8">S20</strain>
    </source>
</reference>
<evidence type="ECO:0000256" key="3">
    <source>
        <dbReference type="ARBA" id="ARBA00022692"/>
    </source>
</evidence>
<proteinExistence type="predicted"/>
<dbReference type="PANTHER" id="PTHR47755:SF1">
    <property type="entry name" value="CELL DIVISION PROTEIN FTSX"/>
    <property type="match status" value="1"/>
</dbReference>
<feature type="transmembrane region" description="Helical" evidence="6">
    <location>
        <begin position="217"/>
        <end position="239"/>
    </location>
</feature>
<dbReference type="EMBL" id="CP158568">
    <property type="protein sequence ID" value="XBY44414.1"/>
    <property type="molecule type" value="Genomic_DNA"/>
</dbReference>
<evidence type="ECO:0000313" key="8">
    <source>
        <dbReference type="EMBL" id="XBY44414.1"/>
    </source>
</evidence>
<dbReference type="AlphaFoldDB" id="A0AAU7XCK0"/>
<dbReference type="InterPro" id="IPR004513">
    <property type="entry name" value="FtsX"/>
</dbReference>
<protein>
    <submittedName>
        <fullName evidence="8">FtsX-like permease family protein</fullName>
    </submittedName>
</protein>
<keyword evidence="5 6" id="KW-0472">Membrane</keyword>
<feature type="transmembrane region" description="Helical" evidence="6">
    <location>
        <begin position="159"/>
        <end position="184"/>
    </location>
</feature>
<feature type="transmembrane region" description="Helical" evidence="6">
    <location>
        <begin position="259"/>
        <end position="286"/>
    </location>
</feature>
<dbReference type="InterPro" id="IPR003838">
    <property type="entry name" value="ABC3_permease_C"/>
</dbReference>
<evidence type="ECO:0000256" key="4">
    <source>
        <dbReference type="ARBA" id="ARBA00022989"/>
    </source>
</evidence>
<name>A0AAU7XCK0_9HYPH</name>
<keyword evidence="4 6" id="KW-1133">Transmembrane helix</keyword>
<evidence type="ECO:0000256" key="2">
    <source>
        <dbReference type="ARBA" id="ARBA00022475"/>
    </source>
</evidence>
<evidence type="ECO:0000256" key="5">
    <source>
        <dbReference type="ARBA" id="ARBA00023136"/>
    </source>
</evidence>
<evidence type="ECO:0000256" key="6">
    <source>
        <dbReference type="SAM" id="Phobius"/>
    </source>
</evidence>
<evidence type="ECO:0000259" key="7">
    <source>
        <dbReference type="Pfam" id="PF02687"/>
    </source>
</evidence>
<sequence>MTSPTPIVPPQAVAGRALVLVVAIMCFLACLAVGGLALVSSAARDWQLDISREITIQVKPQDGVPLEPQLQKAMTIARDTAGIRNVRLMSDRDSAKLLEPWLGSGLDLGALPVPRLIVIELSDPEAADLKGLRTRLQREVDNAVLDDHSVWSGRLRTMAGAMVAAGVTVVVLVLVAMVLSVVFATRAAMAGNKDVIEVLHFVGAEDRFIAKEFQRHFLMMGLKGGAIGGAAALVSFLLADWFTRETPGLALSDQAHALFGGFAVGLEGYAGALVVVGVVAGLTALTSRWTVRSYLRQLE</sequence>
<feature type="transmembrane region" description="Helical" evidence="6">
    <location>
        <begin position="17"/>
        <end position="39"/>
    </location>
</feature>
<dbReference type="PANTHER" id="PTHR47755">
    <property type="entry name" value="CELL DIVISION PROTEIN FTSX"/>
    <property type="match status" value="1"/>
</dbReference>
<dbReference type="KEGG" id="mflg:ABS361_20765"/>
<keyword evidence="2" id="KW-1003">Cell membrane</keyword>